<dbReference type="AlphaFoldDB" id="A0A9W9SHY6"/>
<evidence type="ECO:0000313" key="2">
    <source>
        <dbReference type="Proteomes" id="UP001147782"/>
    </source>
</evidence>
<gene>
    <name evidence="1" type="ORF">N7496_005739</name>
</gene>
<reference evidence="1" key="2">
    <citation type="journal article" date="2023" name="IMA Fungus">
        <title>Comparative genomic study of the Penicillium genus elucidates a diverse pangenome and 15 lateral gene transfer events.</title>
        <authorList>
            <person name="Petersen C."/>
            <person name="Sorensen T."/>
            <person name="Nielsen M.R."/>
            <person name="Sondergaard T.E."/>
            <person name="Sorensen J.L."/>
            <person name="Fitzpatrick D.A."/>
            <person name="Frisvad J.C."/>
            <person name="Nielsen K.L."/>
        </authorList>
    </citation>
    <scope>NUCLEOTIDE SEQUENCE</scope>
    <source>
        <strain evidence="1">IBT 29864</strain>
    </source>
</reference>
<dbReference type="GeneID" id="81437847"/>
<sequence length="69" mass="8397">MKVVPINNETEIEWLDKRIYLIYPKRINREIVDTLNKIRNLTIFINRREAFLGLQTEEPYLLPIQDIRI</sequence>
<protein>
    <submittedName>
        <fullName evidence="1">Uncharacterized protein</fullName>
    </submittedName>
</protein>
<dbReference type="RefSeq" id="XP_056557193.1">
    <property type="nucleotide sequence ID" value="XM_056698668.1"/>
</dbReference>
<dbReference type="OrthoDB" id="2677621at2759"/>
<organism evidence="1 2">
    <name type="scientific">Penicillium cataractarum</name>
    <dbReference type="NCBI Taxonomy" id="2100454"/>
    <lineage>
        <taxon>Eukaryota</taxon>
        <taxon>Fungi</taxon>
        <taxon>Dikarya</taxon>
        <taxon>Ascomycota</taxon>
        <taxon>Pezizomycotina</taxon>
        <taxon>Eurotiomycetes</taxon>
        <taxon>Eurotiomycetidae</taxon>
        <taxon>Eurotiales</taxon>
        <taxon>Aspergillaceae</taxon>
        <taxon>Penicillium</taxon>
    </lineage>
</organism>
<comment type="caution">
    <text evidence="1">The sequence shown here is derived from an EMBL/GenBank/DDBJ whole genome shotgun (WGS) entry which is preliminary data.</text>
</comment>
<dbReference type="EMBL" id="JAPZBS010000004">
    <property type="protein sequence ID" value="KAJ5378330.1"/>
    <property type="molecule type" value="Genomic_DNA"/>
</dbReference>
<dbReference type="Proteomes" id="UP001147782">
    <property type="component" value="Unassembled WGS sequence"/>
</dbReference>
<keyword evidence="2" id="KW-1185">Reference proteome</keyword>
<name>A0A9W9SHY6_9EURO</name>
<proteinExistence type="predicted"/>
<accession>A0A9W9SHY6</accession>
<evidence type="ECO:0000313" key="1">
    <source>
        <dbReference type="EMBL" id="KAJ5378330.1"/>
    </source>
</evidence>
<reference evidence="1" key="1">
    <citation type="submission" date="2022-11" db="EMBL/GenBank/DDBJ databases">
        <authorList>
            <person name="Petersen C."/>
        </authorList>
    </citation>
    <scope>NUCLEOTIDE SEQUENCE</scope>
    <source>
        <strain evidence="1">IBT 29864</strain>
    </source>
</reference>